<keyword evidence="4" id="KW-1185">Reference proteome</keyword>
<dbReference type="EMBL" id="BMGA01000001">
    <property type="protein sequence ID" value="GGA63314.1"/>
    <property type="molecule type" value="Genomic_DNA"/>
</dbReference>
<gene>
    <name evidence="3" type="primary">prt</name>
    <name evidence="3" type="ORF">GCM10008015_00250</name>
</gene>
<dbReference type="RefSeq" id="WP_188491280.1">
    <property type="nucleotide sequence ID" value="NZ_BMGA01000001.1"/>
</dbReference>
<sequence>MNKILLTGATGFLGSKILIRLVDSGYNVIALVRKESNLSRIQDVNSSFELFYVDEKLNNLNELFEKHNIDTIIHTATEYGRNLKASDVLMTNIIFPIRLIENGLEHGLKSFINSDTFFGKSEFSDLSYLNEYTNSKKYFLNYLFSKRKEIKAVNLRLEHIFGEFDSENKFVTEVLHKLLKSENEILLTDGTQKRDFVYIEDVVNAYLKVLNNIDSIASVTEFEVGRGESVAVRQFVELMAELTKSKSKLVFGAISSRKGEIQDSKANIGPLSKLGWKPNYNLRTAIAKMIELELR</sequence>
<dbReference type="Pfam" id="PF01370">
    <property type="entry name" value="Epimerase"/>
    <property type="match status" value="1"/>
</dbReference>
<name>A0ABQ1H7V0_9FLAO</name>
<dbReference type="PANTHER" id="PTHR43000">
    <property type="entry name" value="DTDP-D-GLUCOSE 4,6-DEHYDRATASE-RELATED"/>
    <property type="match status" value="1"/>
</dbReference>
<evidence type="ECO:0000313" key="3">
    <source>
        <dbReference type="EMBL" id="GGA63314.1"/>
    </source>
</evidence>
<proteinExistence type="inferred from homology"/>
<evidence type="ECO:0000256" key="1">
    <source>
        <dbReference type="ARBA" id="ARBA00007637"/>
    </source>
</evidence>
<comment type="similarity">
    <text evidence="1">Belongs to the NAD(P)-dependent epimerase/dehydratase family.</text>
</comment>
<organism evidence="3 4">
    <name type="scientific">Flavobacterium palustre</name>
    <dbReference type="NCBI Taxonomy" id="1476463"/>
    <lineage>
        <taxon>Bacteria</taxon>
        <taxon>Pseudomonadati</taxon>
        <taxon>Bacteroidota</taxon>
        <taxon>Flavobacteriia</taxon>
        <taxon>Flavobacteriales</taxon>
        <taxon>Flavobacteriaceae</taxon>
        <taxon>Flavobacterium</taxon>
    </lineage>
</organism>
<reference evidence="4" key="1">
    <citation type="journal article" date="2019" name="Int. J. Syst. Evol. Microbiol.">
        <title>The Global Catalogue of Microorganisms (GCM) 10K type strain sequencing project: providing services to taxonomists for standard genome sequencing and annotation.</title>
        <authorList>
            <consortium name="The Broad Institute Genomics Platform"/>
            <consortium name="The Broad Institute Genome Sequencing Center for Infectious Disease"/>
            <person name="Wu L."/>
            <person name="Ma J."/>
        </authorList>
    </citation>
    <scope>NUCLEOTIDE SEQUENCE [LARGE SCALE GENOMIC DNA]</scope>
    <source>
        <strain evidence="4">CGMCC 1.12811</strain>
    </source>
</reference>
<feature type="domain" description="NAD-dependent epimerase/dehydratase" evidence="2">
    <location>
        <begin position="4"/>
        <end position="225"/>
    </location>
</feature>
<comment type="caution">
    <text evidence="3">The sequence shown here is derived from an EMBL/GenBank/DDBJ whole genome shotgun (WGS) entry which is preliminary data.</text>
</comment>
<evidence type="ECO:0000313" key="4">
    <source>
        <dbReference type="Proteomes" id="UP000658793"/>
    </source>
</evidence>
<dbReference type="InterPro" id="IPR001509">
    <property type="entry name" value="Epimerase_deHydtase"/>
</dbReference>
<dbReference type="InterPro" id="IPR036291">
    <property type="entry name" value="NAD(P)-bd_dom_sf"/>
</dbReference>
<accession>A0ABQ1H7V0</accession>
<protein>
    <submittedName>
        <fullName evidence="3">Paratose synthase</fullName>
    </submittedName>
</protein>
<evidence type="ECO:0000259" key="2">
    <source>
        <dbReference type="Pfam" id="PF01370"/>
    </source>
</evidence>
<dbReference type="SUPFAM" id="SSF51735">
    <property type="entry name" value="NAD(P)-binding Rossmann-fold domains"/>
    <property type="match status" value="1"/>
</dbReference>
<dbReference type="Gene3D" id="3.40.50.720">
    <property type="entry name" value="NAD(P)-binding Rossmann-like Domain"/>
    <property type="match status" value="1"/>
</dbReference>
<dbReference type="Proteomes" id="UP000658793">
    <property type="component" value="Unassembled WGS sequence"/>
</dbReference>